<accession>A0A1Z1WKS6</accession>
<dbReference type="Proteomes" id="UP000195880">
    <property type="component" value="Chromosome"/>
</dbReference>
<dbReference type="Pfam" id="PF13349">
    <property type="entry name" value="DUF4097"/>
    <property type="match status" value="1"/>
</dbReference>
<feature type="domain" description="DUF4097" evidence="1">
    <location>
        <begin position="21"/>
        <end position="274"/>
    </location>
</feature>
<sequence>MPTYETPEPIAVSVRLALGSVQVRASDRKDTVVDLRPGDTDSPDDVKAVQQTRIDFTDGRLKLKGPRPRNANRNGVVEAVIEVPGGSHLEFWGVSVDLRGEGGFGEIMCRAVAGDIQLDTADVLDLDAATANVTVSRVTGRTSVRVGSGDLQLHEVSGPATVQSSSGDVRIGEVTGDLSLTAGGGNITLAVAHGDIAAKAGSGGVTLGALRGGSLVAETSTGRMDIGIADGVAAWLDLQSRTGNVHSSLPSTATPQQGEETVKVEARAISGDILIHRA</sequence>
<protein>
    <recommendedName>
        <fullName evidence="1">DUF4097 domain-containing protein</fullName>
    </recommendedName>
</protein>
<dbReference type="EMBL" id="CP021748">
    <property type="protein sequence ID" value="ARX87034.1"/>
    <property type="molecule type" value="Genomic_DNA"/>
</dbReference>
<dbReference type="KEGG" id="salf:SMD44_06515"/>
<evidence type="ECO:0000259" key="1">
    <source>
        <dbReference type="Pfam" id="PF13349"/>
    </source>
</evidence>
<keyword evidence="3" id="KW-1185">Reference proteome</keyword>
<dbReference type="OrthoDB" id="3252095at2"/>
<evidence type="ECO:0000313" key="2">
    <source>
        <dbReference type="EMBL" id="ARX87034.1"/>
    </source>
</evidence>
<evidence type="ECO:0000313" key="3">
    <source>
        <dbReference type="Proteomes" id="UP000195880"/>
    </source>
</evidence>
<reference evidence="2 3" key="1">
    <citation type="submission" date="2017-05" db="EMBL/GenBank/DDBJ databases">
        <title>Streptomyces alboflavus Genome sequencing and assembly.</title>
        <authorList>
            <person name="Wang Y."/>
            <person name="Du B."/>
            <person name="Ding Y."/>
            <person name="Liu H."/>
            <person name="Hou Q."/>
            <person name="Liu K."/>
            <person name="Wang C."/>
            <person name="Yao L."/>
        </authorList>
    </citation>
    <scope>NUCLEOTIDE SEQUENCE [LARGE SCALE GENOMIC DNA]</scope>
    <source>
        <strain evidence="2 3">MDJK44</strain>
    </source>
</reference>
<proteinExistence type="predicted"/>
<dbReference type="InterPro" id="IPR025164">
    <property type="entry name" value="Toastrack_DUF4097"/>
</dbReference>
<dbReference type="RefSeq" id="WP_159399624.1">
    <property type="nucleotide sequence ID" value="NZ_CP021748.1"/>
</dbReference>
<dbReference type="AlphaFoldDB" id="A0A1Z1WKS6"/>
<name>A0A1Z1WKS6_9ACTN</name>
<organism evidence="2 3">
    <name type="scientific">Streptomyces alboflavus</name>
    <dbReference type="NCBI Taxonomy" id="67267"/>
    <lineage>
        <taxon>Bacteria</taxon>
        <taxon>Bacillati</taxon>
        <taxon>Actinomycetota</taxon>
        <taxon>Actinomycetes</taxon>
        <taxon>Kitasatosporales</taxon>
        <taxon>Streptomycetaceae</taxon>
        <taxon>Streptomyces</taxon>
    </lineage>
</organism>
<gene>
    <name evidence="2" type="ORF">SMD44_06515</name>
</gene>